<dbReference type="Gene3D" id="3.30.70.1820">
    <property type="entry name" value="L1 transposable element, RRM domain"/>
    <property type="match status" value="1"/>
</dbReference>
<evidence type="ECO:0000313" key="2">
    <source>
        <dbReference type="Proteomes" id="UP000242188"/>
    </source>
</evidence>
<dbReference type="Proteomes" id="UP000242188">
    <property type="component" value="Unassembled WGS sequence"/>
</dbReference>
<accession>A0A210R3W3</accession>
<dbReference type="EMBL" id="NEDP02000515">
    <property type="protein sequence ID" value="OWF55688.1"/>
    <property type="molecule type" value="Genomic_DNA"/>
</dbReference>
<sequence>MIFWGLDEDDEFETWEKCEKKVRDCMVETLGLEDAGDDREIEIERAHRLGRKKVGPNSKARGIIVKFGRWKHKQRVKNAVKEKLSKDSGYKGKTRVSEDYSQELRNIRKELLDAIPSIKTENPGKKVFLNYDKVTAGRNIYKYDTCVSEVYLVTDRRQNDGNSSFGG</sequence>
<proteinExistence type="predicted"/>
<reference evidence="1 2" key="1">
    <citation type="journal article" date="2017" name="Nat. Ecol. Evol.">
        <title>Scallop genome provides insights into evolution of bilaterian karyotype and development.</title>
        <authorList>
            <person name="Wang S."/>
            <person name="Zhang J."/>
            <person name="Jiao W."/>
            <person name="Li J."/>
            <person name="Xun X."/>
            <person name="Sun Y."/>
            <person name="Guo X."/>
            <person name="Huan P."/>
            <person name="Dong B."/>
            <person name="Zhang L."/>
            <person name="Hu X."/>
            <person name="Sun X."/>
            <person name="Wang J."/>
            <person name="Zhao C."/>
            <person name="Wang Y."/>
            <person name="Wang D."/>
            <person name="Huang X."/>
            <person name="Wang R."/>
            <person name="Lv J."/>
            <person name="Li Y."/>
            <person name="Zhang Z."/>
            <person name="Liu B."/>
            <person name="Lu W."/>
            <person name="Hui Y."/>
            <person name="Liang J."/>
            <person name="Zhou Z."/>
            <person name="Hou R."/>
            <person name="Li X."/>
            <person name="Liu Y."/>
            <person name="Li H."/>
            <person name="Ning X."/>
            <person name="Lin Y."/>
            <person name="Zhao L."/>
            <person name="Xing Q."/>
            <person name="Dou J."/>
            <person name="Li Y."/>
            <person name="Mao J."/>
            <person name="Guo H."/>
            <person name="Dou H."/>
            <person name="Li T."/>
            <person name="Mu C."/>
            <person name="Jiang W."/>
            <person name="Fu Q."/>
            <person name="Fu X."/>
            <person name="Miao Y."/>
            <person name="Liu J."/>
            <person name="Yu Q."/>
            <person name="Li R."/>
            <person name="Liao H."/>
            <person name="Li X."/>
            <person name="Kong Y."/>
            <person name="Jiang Z."/>
            <person name="Chourrout D."/>
            <person name="Li R."/>
            <person name="Bao Z."/>
        </authorList>
    </citation>
    <scope>NUCLEOTIDE SEQUENCE [LARGE SCALE GENOMIC DNA]</scope>
    <source>
        <strain evidence="1 2">PY_sf001</strain>
    </source>
</reference>
<keyword evidence="2" id="KW-1185">Reference proteome</keyword>
<evidence type="ECO:0000313" key="1">
    <source>
        <dbReference type="EMBL" id="OWF55688.1"/>
    </source>
</evidence>
<dbReference type="OrthoDB" id="10067362at2759"/>
<dbReference type="AlphaFoldDB" id="A0A210R3W3"/>
<comment type="caution">
    <text evidence="1">The sequence shown here is derived from an EMBL/GenBank/DDBJ whole genome shotgun (WGS) entry which is preliminary data.</text>
</comment>
<organism evidence="1 2">
    <name type="scientific">Mizuhopecten yessoensis</name>
    <name type="common">Japanese scallop</name>
    <name type="synonym">Patinopecten yessoensis</name>
    <dbReference type="NCBI Taxonomy" id="6573"/>
    <lineage>
        <taxon>Eukaryota</taxon>
        <taxon>Metazoa</taxon>
        <taxon>Spiralia</taxon>
        <taxon>Lophotrochozoa</taxon>
        <taxon>Mollusca</taxon>
        <taxon>Bivalvia</taxon>
        <taxon>Autobranchia</taxon>
        <taxon>Pteriomorphia</taxon>
        <taxon>Pectinida</taxon>
        <taxon>Pectinoidea</taxon>
        <taxon>Pectinidae</taxon>
        <taxon>Mizuhopecten</taxon>
    </lineage>
</organism>
<gene>
    <name evidence="1" type="ORF">KP79_PYT24928</name>
</gene>
<name>A0A210R3W3_MIZYE</name>
<protein>
    <submittedName>
        <fullName evidence="1">Uncharacterized protein</fullName>
    </submittedName>
</protein>